<comment type="caution">
    <text evidence="2">The sequence shown here is derived from an EMBL/GenBank/DDBJ whole genome shotgun (WGS) entry which is preliminary data.</text>
</comment>
<feature type="compositionally biased region" description="Polar residues" evidence="1">
    <location>
        <begin position="72"/>
        <end position="94"/>
    </location>
</feature>
<evidence type="ECO:0000256" key="1">
    <source>
        <dbReference type="SAM" id="MobiDB-lite"/>
    </source>
</evidence>
<keyword evidence="3" id="KW-1185">Reference proteome</keyword>
<dbReference type="Proteomes" id="UP001432146">
    <property type="component" value="Unassembled WGS sequence"/>
</dbReference>
<name>A0AAW1AF09_9HYME</name>
<feature type="compositionally biased region" description="Polar residues" evidence="1">
    <location>
        <begin position="52"/>
        <end position="62"/>
    </location>
</feature>
<dbReference type="EMBL" id="JAWNGG020000027">
    <property type="protein sequence ID" value="KAK9307661.1"/>
    <property type="molecule type" value="Genomic_DNA"/>
</dbReference>
<organism evidence="2 3">
    <name type="scientific">Tetragonisca angustula</name>
    <dbReference type="NCBI Taxonomy" id="166442"/>
    <lineage>
        <taxon>Eukaryota</taxon>
        <taxon>Metazoa</taxon>
        <taxon>Ecdysozoa</taxon>
        <taxon>Arthropoda</taxon>
        <taxon>Hexapoda</taxon>
        <taxon>Insecta</taxon>
        <taxon>Pterygota</taxon>
        <taxon>Neoptera</taxon>
        <taxon>Endopterygota</taxon>
        <taxon>Hymenoptera</taxon>
        <taxon>Apocrita</taxon>
        <taxon>Aculeata</taxon>
        <taxon>Apoidea</taxon>
        <taxon>Anthophila</taxon>
        <taxon>Apidae</taxon>
        <taxon>Tetragonisca</taxon>
    </lineage>
</organism>
<accession>A0AAW1AF09</accession>
<reference evidence="2 3" key="1">
    <citation type="submission" date="2024-05" db="EMBL/GenBank/DDBJ databases">
        <title>The nuclear and mitochondrial genome assemblies of Tetragonisca angustula (Apidae: Meliponini), a tiny yet remarkable pollinator in the Neotropics.</title>
        <authorList>
            <person name="Ferrari R."/>
            <person name="Ricardo P.C."/>
            <person name="Dias F.C."/>
            <person name="Araujo N.S."/>
            <person name="Soares D.O."/>
            <person name="Zhou Q.-S."/>
            <person name="Zhu C.-D."/>
            <person name="Coutinho L."/>
            <person name="Airas M.C."/>
            <person name="Batista T.M."/>
        </authorList>
    </citation>
    <scope>NUCLEOTIDE SEQUENCE [LARGE SCALE GENOMIC DNA]</scope>
    <source>
        <strain evidence="2">ASF017062</strain>
        <tissue evidence="2">Abdomen</tissue>
    </source>
</reference>
<feature type="compositionally biased region" description="Basic and acidic residues" evidence="1">
    <location>
        <begin position="377"/>
        <end position="400"/>
    </location>
</feature>
<feature type="region of interest" description="Disordered" evidence="1">
    <location>
        <begin position="1"/>
        <end position="147"/>
    </location>
</feature>
<dbReference type="AlphaFoldDB" id="A0AAW1AF09"/>
<feature type="compositionally biased region" description="Basic and acidic residues" evidence="1">
    <location>
        <begin position="338"/>
        <end position="356"/>
    </location>
</feature>
<feature type="region of interest" description="Disordered" evidence="1">
    <location>
        <begin position="324"/>
        <end position="432"/>
    </location>
</feature>
<evidence type="ECO:0000313" key="3">
    <source>
        <dbReference type="Proteomes" id="UP001432146"/>
    </source>
</evidence>
<protein>
    <submittedName>
        <fullName evidence="2">Uncharacterized protein</fullName>
    </submittedName>
</protein>
<proteinExistence type="predicted"/>
<feature type="compositionally biased region" description="Polar residues" evidence="1">
    <location>
        <begin position="107"/>
        <end position="139"/>
    </location>
</feature>
<sequence>MASSASEVSRGAKKRTVLTGRLRADLASGSAEVEDEAGLASSRNGEDGRDSGLSSESSTPTVGSPIPRQRKTTSNPINIATSSVKSRFTSQTGRNDCDKTTKVWRSRSVTDSPRSVDSTRTRQFSSPLRISRNIQSPSLDSGDEGSLRLDRDTYQHMFQDIVSIKTMLLKLKRVLQESEENSLTRAETLNPFDNTMKNGLFCNDSSTADVSTSPGTGGSNIVDELADLRRQVVFLQGQVEDRDRTIQVLQFQISKLQGPNSDGQTCALTSNHKNLFSSNTCNAATQTEKTRPVSAGPSLLQTLPQEDVMGSLVRWSDSWDRHRPSLLGELNGNRSPRKSTDRIPRTIKSRLEDTSHRQTGNADKLPSESPSNKRTVKSKDTKSTESNDKEQHEVKREENFVKSCIPTARKFATTPIPRSARAVTSIGRPHNT</sequence>
<gene>
    <name evidence="2" type="ORF">QLX08_002074</name>
</gene>
<evidence type="ECO:0000313" key="2">
    <source>
        <dbReference type="EMBL" id="KAK9307661.1"/>
    </source>
</evidence>